<dbReference type="InterPro" id="IPR007055">
    <property type="entry name" value="BON_dom"/>
</dbReference>
<accession>A0A5R9PFZ2</accession>
<protein>
    <submittedName>
        <fullName evidence="3">BON domain-containing protein</fullName>
    </submittedName>
</protein>
<dbReference type="RefSeq" id="WP_138348239.1">
    <property type="nucleotide sequence ID" value="NZ_SROY01000002.1"/>
</dbReference>
<feature type="compositionally biased region" description="Basic and acidic residues" evidence="1">
    <location>
        <begin position="140"/>
        <end position="151"/>
    </location>
</feature>
<dbReference type="PROSITE" id="PS50914">
    <property type="entry name" value="BON"/>
    <property type="match status" value="1"/>
</dbReference>
<dbReference type="EMBL" id="SROY01000002">
    <property type="protein sequence ID" value="TLX21987.1"/>
    <property type="molecule type" value="Genomic_DNA"/>
</dbReference>
<feature type="compositionally biased region" description="Low complexity" evidence="1">
    <location>
        <begin position="272"/>
        <end position="286"/>
    </location>
</feature>
<dbReference type="SMART" id="SM00749">
    <property type="entry name" value="BON"/>
    <property type="match status" value="1"/>
</dbReference>
<feature type="region of interest" description="Disordered" evidence="1">
    <location>
        <begin position="369"/>
        <end position="413"/>
    </location>
</feature>
<comment type="caution">
    <text evidence="3">The sequence shown here is derived from an EMBL/GenBank/DDBJ whole genome shotgun (WGS) entry which is preliminary data.</text>
</comment>
<evidence type="ECO:0000313" key="4">
    <source>
        <dbReference type="Proteomes" id="UP000308508"/>
    </source>
</evidence>
<name>A0A5R9PFZ2_9GAMM</name>
<evidence type="ECO:0000256" key="1">
    <source>
        <dbReference type="SAM" id="MobiDB-lite"/>
    </source>
</evidence>
<sequence>MRNSIPSGHSTTTGTGELKAVAKEAWDVGAHALHAAGNWLDNMRAIRMKDRNQDNHGQDRARAQAGYRNGMTGNGNRLGGRQEYGQQSQGYGESASSDMRGEFGQRHAPWREQGLGSGDYPYDQHGNRAEARHGGYGMDEAERTYGREQERGSGFGSSQQYDDMRGGSGGSAYQGSGYGQEYAQQGYAQQGYGQQQGRGYSQQSYGQEQGRGYAQQGYGQGRYPQQGFSQEQGRSYAQQGYGQGSYPQQGSYGSQQGHVYGREYGEQGGMRSGSSYWGQQSGQSRSFESRRGLGPSSYTRSDERIREDLNERLMDDDFVDARNITVEVQNGTVNLNGSVDERWEKHRAEDLADGCSGVREVRNNIRIASGASASTSASSSSSQSDLRAASNTTTGNKNGSSTKSSGGGSGSLS</sequence>
<gene>
    <name evidence="3" type="ORF">E5S66_05515</name>
</gene>
<keyword evidence="4" id="KW-1185">Reference proteome</keyword>
<proteinExistence type="predicted"/>
<feature type="region of interest" description="Disordered" evidence="1">
    <location>
        <begin position="51"/>
        <end position="177"/>
    </location>
</feature>
<feature type="domain" description="BON" evidence="2">
    <location>
        <begin position="301"/>
        <end position="369"/>
    </location>
</feature>
<evidence type="ECO:0000313" key="3">
    <source>
        <dbReference type="EMBL" id="TLX21987.1"/>
    </source>
</evidence>
<feature type="compositionally biased region" description="Low complexity" evidence="1">
    <location>
        <begin position="79"/>
        <end position="97"/>
    </location>
</feature>
<dbReference type="AlphaFoldDB" id="A0A5R9PFZ2"/>
<feature type="compositionally biased region" description="Low complexity" evidence="1">
    <location>
        <begin position="189"/>
        <end position="259"/>
    </location>
</feature>
<feature type="region of interest" description="Disordered" evidence="1">
    <location>
        <begin position="189"/>
        <end position="304"/>
    </location>
</feature>
<feature type="compositionally biased region" description="Basic and acidic residues" evidence="1">
    <location>
        <begin position="51"/>
        <end position="62"/>
    </location>
</feature>
<feature type="compositionally biased region" description="Gly residues" evidence="1">
    <location>
        <begin position="166"/>
        <end position="177"/>
    </location>
</feature>
<organism evidence="3 4">
    <name type="scientific">Thermomonas fusca</name>
    <dbReference type="NCBI Taxonomy" id="215690"/>
    <lineage>
        <taxon>Bacteria</taxon>
        <taxon>Pseudomonadati</taxon>
        <taxon>Pseudomonadota</taxon>
        <taxon>Gammaproteobacteria</taxon>
        <taxon>Lysobacterales</taxon>
        <taxon>Lysobacteraceae</taxon>
        <taxon>Thermomonas</taxon>
    </lineage>
</organism>
<dbReference type="PANTHER" id="PTHR34606:SF15">
    <property type="entry name" value="BON DOMAIN-CONTAINING PROTEIN"/>
    <property type="match status" value="1"/>
</dbReference>
<evidence type="ECO:0000259" key="2">
    <source>
        <dbReference type="PROSITE" id="PS50914"/>
    </source>
</evidence>
<dbReference type="PANTHER" id="PTHR34606">
    <property type="entry name" value="BON DOMAIN-CONTAINING PROTEIN"/>
    <property type="match status" value="1"/>
</dbReference>
<dbReference type="InterPro" id="IPR051686">
    <property type="entry name" value="Lipoprotein_DolP"/>
</dbReference>
<feature type="compositionally biased region" description="Low complexity" evidence="1">
    <location>
        <begin position="369"/>
        <end position="404"/>
    </location>
</feature>
<dbReference type="STRING" id="1123377.GCA_000423885_01178"/>
<dbReference type="Pfam" id="PF04972">
    <property type="entry name" value="BON"/>
    <property type="match status" value="1"/>
</dbReference>
<dbReference type="Gene3D" id="3.30.1340.30">
    <property type="match status" value="1"/>
</dbReference>
<dbReference type="Proteomes" id="UP000308508">
    <property type="component" value="Unassembled WGS sequence"/>
</dbReference>
<dbReference type="InterPro" id="IPR014004">
    <property type="entry name" value="Transpt-assoc_nodulatn_dom_bac"/>
</dbReference>
<reference evidence="3 4" key="1">
    <citation type="submission" date="2019-04" db="EMBL/GenBank/DDBJ databases">
        <authorList>
            <person name="Grouzdev D.S."/>
            <person name="Nazina T.N."/>
        </authorList>
    </citation>
    <scope>NUCLEOTIDE SEQUENCE [LARGE SCALE GENOMIC DNA]</scope>
    <source>
        <strain evidence="3 4">SHC 3-19</strain>
    </source>
</reference>